<keyword evidence="3" id="KW-1185">Reference proteome</keyword>
<sequence>MAPKRKATTPAAKAENGEVAVPKKRGRPPRAKTSDPAPVAAPSSLAPVAAPGPPQAAASQKKKPAKKKAAPKAGKKAASSKKKAAPVKQISTEDDEEDKENGEVPPATVDEADSGNHTKAAQIKSVTIEHCKSDALFKKSAQKLEGALKAAGVNLEVITNPEKPRKGSFEVQDDKGNKYVSLQNLSKPYTKLKAVDLEAVAAAIASKAGVVQVS</sequence>
<feature type="compositionally biased region" description="Low complexity" evidence="1">
    <location>
        <begin position="36"/>
        <end position="59"/>
    </location>
</feature>
<dbReference type="EMBL" id="OZ019900">
    <property type="protein sequence ID" value="CAK9235233.1"/>
    <property type="molecule type" value="Genomic_DNA"/>
</dbReference>
<reference evidence="2" key="1">
    <citation type="submission" date="2024-02" db="EMBL/GenBank/DDBJ databases">
        <authorList>
            <consortium name="ELIXIR-Norway"/>
            <consortium name="Elixir Norway"/>
        </authorList>
    </citation>
    <scope>NUCLEOTIDE SEQUENCE</scope>
</reference>
<feature type="region of interest" description="Disordered" evidence="1">
    <location>
        <begin position="1"/>
        <end position="120"/>
    </location>
</feature>
<name>A0ABP0V1F6_9BRYO</name>
<dbReference type="InterPro" id="IPR052674">
    <property type="entry name" value="SelWTH-like"/>
</dbReference>
<proteinExistence type="predicted"/>
<dbReference type="PANTHER" id="PTHR33638">
    <property type="entry name" value="SELENOPROTEIN H"/>
    <property type="match status" value="1"/>
</dbReference>
<dbReference type="PANTHER" id="PTHR33638:SF1">
    <property type="entry name" value="SELENOPROTEIN H"/>
    <property type="match status" value="1"/>
</dbReference>
<gene>
    <name evidence="2" type="ORF">CSSPTR1EN2_LOCUS22614</name>
</gene>
<accession>A0ABP0V1F6</accession>
<dbReference type="Proteomes" id="UP001497512">
    <property type="component" value="Chromosome 8"/>
</dbReference>
<evidence type="ECO:0000313" key="3">
    <source>
        <dbReference type="Proteomes" id="UP001497512"/>
    </source>
</evidence>
<protein>
    <recommendedName>
        <fullName evidence="4">Selenoprotein H</fullName>
    </recommendedName>
</protein>
<evidence type="ECO:0000313" key="2">
    <source>
        <dbReference type="EMBL" id="CAK9235233.1"/>
    </source>
</evidence>
<feature type="compositionally biased region" description="Basic residues" evidence="1">
    <location>
        <begin position="60"/>
        <end position="85"/>
    </location>
</feature>
<evidence type="ECO:0000256" key="1">
    <source>
        <dbReference type="SAM" id="MobiDB-lite"/>
    </source>
</evidence>
<evidence type="ECO:0008006" key="4">
    <source>
        <dbReference type="Google" id="ProtNLM"/>
    </source>
</evidence>
<organism evidence="2 3">
    <name type="scientific">Sphagnum troendelagicum</name>
    <dbReference type="NCBI Taxonomy" id="128251"/>
    <lineage>
        <taxon>Eukaryota</taxon>
        <taxon>Viridiplantae</taxon>
        <taxon>Streptophyta</taxon>
        <taxon>Embryophyta</taxon>
        <taxon>Bryophyta</taxon>
        <taxon>Sphagnophytina</taxon>
        <taxon>Sphagnopsida</taxon>
        <taxon>Sphagnales</taxon>
        <taxon>Sphagnaceae</taxon>
        <taxon>Sphagnum</taxon>
    </lineage>
</organism>